<feature type="domain" description="HIT" evidence="4">
    <location>
        <begin position="10"/>
        <end position="119"/>
    </location>
</feature>
<dbReference type="SUPFAM" id="SSF54197">
    <property type="entry name" value="HIT-like"/>
    <property type="match status" value="1"/>
</dbReference>
<dbReference type="InterPro" id="IPR036265">
    <property type="entry name" value="HIT-like_sf"/>
</dbReference>
<evidence type="ECO:0000256" key="1">
    <source>
        <dbReference type="PIRSR" id="PIRSR601310-1"/>
    </source>
</evidence>
<dbReference type="AlphaFoldDB" id="A0A1J7C826"/>
<evidence type="ECO:0000313" key="5">
    <source>
        <dbReference type="EMBL" id="OIV37676.1"/>
    </source>
</evidence>
<dbReference type="Gene3D" id="3.30.428.10">
    <property type="entry name" value="HIT-like"/>
    <property type="match status" value="1"/>
</dbReference>
<reference evidence="5 6" key="1">
    <citation type="submission" date="2016-10" db="EMBL/GenBank/DDBJ databases">
        <title>Genome sequence of Streptomyces gilvigriseus MUSC 26.</title>
        <authorList>
            <person name="Lee L.-H."/>
            <person name="Ser H.-L."/>
        </authorList>
    </citation>
    <scope>NUCLEOTIDE SEQUENCE [LARGE SCALE GENOMIC DNA]</scope>
    <source>
        <strain evidence="5 6">MUSC 26</strain>
    </source>
</reference>
<organism evidence="5 6">
    <name type="scientific">Mangrovactinospora gilvigrisea</name>
    <dbReference type="NCBI Taxonomy" id="1428644"/>
    <lineage>
        <taxon>Bacteria</taxon>
        <taxon>Bacillati</taxon>
        <taxon>Actinomycetota</taxon>
        <taxon>Actinomycetes</taxon>
        <taxon>Kitasatosporales</taxon>
        <taxon>Streptomycetaceae</taxon>
        <taxon>Mangrovactinospora</taxon>
    </lineage>
</organism>
<dbReference type="Proteomes" id="UP000243342">
    <property type="component" value="Unassembled WGS sequence"/>
</dbReference>
<gene>
    <name evidence="5" type="ORF">BIV57_09920</name>
</gene>
<dbReference type="PROSITE" id="PS51084">
    <property type="entry name" value="HIT_2"/>
    <property type="match status" value="1"/>
</dbReference>
<dbReference type="Pfam" id="PF01230">
    <property type="entry name" value="HIT"/>
    <property type="match status" value="1"/>
</dbReference>
<name>A0A1J7C826_9ACTN</name>
<comment type="caution">
    <text evidence="5">The sequence shown here is derived from an EMBL/GenBank/DDBJ whole genome shotgun (WGS) entry which is preliminary data.</text>
</comment>
<accession>A0A1J7C826</accession>
<dbReference type="PRINTS" id="PR00332">
    <property type="entry name" value="HISTRIAD"/>
</dbReference>
<dbReference type="InterPro" id="IPR001310">
    <property type="entry name" value="Histidine_triad_HIT"/>
</dbReference>
<dbReference type="GO" id="GO:0003824">
    <property type="term" value="F:catalytic activity"/>
    <property type="evidence" value="ECO:0007669"/>
    <property type="project" value="InterPro"/>
</dbReference>
<feature type="active site" description="Tele-AMP-histidine intermediate" evidence="1">
    <location>
        <position position="105"/>
    </location>
</feature>
<proteinExistence type="predicted"/>
<dbReference type="PANTHER" id="PTHR23089">
    <property type="entry name" value="HISTIDINE TRIAD HIT PROTEIN"/>
    <property type="match status" value="1"/>
</dbReference>
<dbReference type="STRING" id="1428644.BIV57_09920"/>
<dbReference type="RefSeq" id="WP_071656384.1">
    <property type="nucleotide sequence ID" value="NZ_MLCF01000045.1"/>
</dbReference>
<evidence type="ECO:0000256" key="2">
    <source>
        <dbReference type="PIRSR" id="PIRSR601310-3"/>
    </source>
</evidence>
<dbReference type="InterPro" id="IPR011146">
    <property type="entry name" value="HIT-like"/>
</dbReference>
<protein>
    <submittedName>
        <fullName evidence="5">Histidine triad nucleotide-binding protein</fullName>
    </submittedName>
</protein>
<evidence type="ECO:0000313" key="6">
    <source>
        <dbReference type="Proteomes" id="UP000243342"/>
    </source>
</evidence>
<evidence type="ECO:0000259" key="4">
    <source>
        <dbReference type="PROSITE" id="PS51084"/>
    </source>
</evidence>
<sequence length="119" mass="12519">MAGEPQPDCLFCKIVAGEIPSTQVRETETTLAFRDISPQAPVHVLVVPKAHYPDAAALAEADAELTAQLLREAAAVAADEGIADKGYRLVFNTGEGVGQTVFHVHCHVLGGEGIAMRLG</sequence>
<dbReference type="CDD" id="cd01276">
    <property type="entry name" value="PKCI_related"/>
    <property type="match status" value="1"/>
</dbReference>
<dbReference type="EMBL" id="MLCF01000045">
    <property type="protein sequence ID" value="OIV37676.1"/>
    <property type="molecule type" value="Genomic_DNA"/>
</dbReference>
<keyword evidence="6" id="KW-1185">Reference proteome</keyword>
<dbReference type="OrthoDB" id="9784774at2"/>
<evidence type="ECO:0000256" key="3">
    <source>
        <dbReference type="PROSITE-ProRule" id="PRU00464"/>
    </source>
</evidence>
<feature type="short sequence motif" description="Histidine triad motif" evidence="2 3">
    <location>
        <begin position="103"/>
        <end position="107"/>
    </location>
</feature>